<feature type="region of interest" description="Disordered" evidence="4">
    <location>
        <begin position="212"/>
        <end position="237"/>
    </location>
</feature>
<reference evidence="6 7" key="1">
    <citation type="submission" date="2021-09" db="EMBL/GenBank/DDBJ databases">
        <title>Genomic insights and catalytic innovation underlie evolution of tropane alkaloids biosynthesis.</title>
        <authorList>
            <person name="Wang Y.-J."/>
            <person name="Tian T."/>
            <person name="Huang J.-P."/>
            <person name="Huang S.-X."/>
        </authorList>
    </citation>
    <scope>NUCLEOTIDE SEQUENCE [LARGE SCALE GENOMIC DNA]</scope>
    <source>
        <strain evidence="6">KIB-2018</strain>
        <tissue evidence="6">Leaf</tissue>
    </source>
</reference>
<dbReference type="SMART" id="SM00338">
    <property type="entry name" value="BRLZ"/>
    <property type="match status" value="1"/>
</dbReference>
<keyword evidence="7" id="KW-1185">Reference proteome</keyword>
<comment type="subcellular location">
    <subcellularLocation>
        <location evidence="1">Nucleus</location>
    </subcellularLocation>
</comment>
<evidence type="ECO:0000256" key="4">
    <source>
        <dbReference type="SAM" id="MobiDB-lite"/>
    </source>
</evidence>
<dbReference type="FunFam" id="1.20.5.170:FF:000036">
    <property type="entry name" value="ABSCISIC ACID-INSENSITIVE 5-like protein 2"/>
    <property type="match status" value="1"/>
</dbReference>
<dbReference type="GO" id="GO:0003700">
    <property type="term" value="F:DNA-binding transcription factor activity"/>
    <property type="evidence" value="ECO:0007669"/>
    <property type="project" value="InterPro"/>
</dbReference>
<dbReference type="PROSITE" id="PS50217">
    <property type="entry name" value="BZIP"/>
    <property type="match status" value="1"/>
</dbReference>
<dbReference type="GO" id="GO:0045893">
    <property type="term" value="P:positive regulation of DNA-templated transcription"/>
    <property type="evidence" value="ECO:0007669"/>
    <property type="project" value="InterPro"/>
</dbReference>
<protein>
    <recommendedName>
        <fullName evidence="5">BZIP domain-containing protein</fullName>
    </recommendedName>
</protein>
<dbReference type="InterPro" id="IPR046347">
    <property type="entry name" value="bZIP_sf"/>
</dbReference>
<dbReference type="SUPFAM" id="SSF57959">
    <property type="entry name" value="Leucine zipper domain"/>
    <property type="match status" value="1"/>
</dbReference>
<dbReference type="PANTHER" id="PTHR22952">
    <property type="entry name" value="CAMP-RESPONSE ELEMENT BINDING PROTEIN-RELATED"/>
    <property type="match status" value="1"/>
</dbReference>
<evidence type="ECO:0000256" key="1">
    <source>
        <dbReference type="ARBA" id="ARBA00004123"/>
    </source>
</evidence>
<evidence type="ECO:0000256" key="3">
    <source>
        <dbReference type="ARBA" id="ARBA00023242"/>
    </source>
</evidence>
<comment type="caution">
    <text evidence="6">The sequence shown here is derived from an EMBL/GenBank/DDBJ whole genome shotgun (WGS) entry which is preliminary data.</text>
</comment>
<gene>
    <name evidence="6" type="ORF">K2173_023104</name>
</gene>
<sequence>MASPNSHKEQQFPALARERPLYGRMDCVAKPMNSMHFDELLKNVTSIEEGQLMQNPSSSSSSSSSNSSSPGSLARGNFNLNETFCKKTVDEVWKDIVHQEDASTMETSRSHHQNLGETTLEDFLVRAGVINVGYQNGSLLDHQPVMGLDPVVVVPQQEDWYRFQMATAQQQHQMTMLGSNFHASSGTVYDSSVMDMGQSESQMVMAMSMSTMSAKSSESQEGVDKKRRFSEETMEKTIERRQKRMIKNRQSAARSRARKQAYINQLENKVFQLTEKNKCLKKHKEVDMALSSDVTRTVPRYQLRRTSSCSL</sequence>
<dbReference type="PROSITE" id="PS00036">
    <property type="entry name" value="BZIP_BASIC"/>
    <property type="match status" value="1"/>
</dbReference>
<dbReference type="InterPro" id="IPR004827">
    <property type="entry name" value="bZIP"/>
</dbReference>
<dbReference type="Proteomes" id="UP001159364">
    <property type="component" value="Linkage Group LG06"/>
</dbReference>
<dbReference type="GO" id="GO:0003677">
    <property type="term" value="F:DNA binding"/>
    <property type="evidence" value="ECO:0007669"/>
    <property type="project" value="UniProtKB-KW"/>
</dbReference>
<feature type="compositionally biased region" description="Low complexity" evidence="4">
    <location>
        <begin position="55"/>
        <end position="70"/>
    </location>
</feature>
<evidence type="ECO:0000313" key="6">
    <source>
        <dbReference type="EMBL" id="KAJ8762975.1"/>
    </source>
</evidence>
<dbReference type="InterPro" id="IPR043452">
    <property type="entry name" value="BZIP46-like"/>
</dbReference>
<dbReference type="PANTHER" id="PTHR22952:SF404">
    <property type="entry name" value="BZIP DOMAIN-CONTAINING PROTEIN"/>
    <property type="match status" value="1"/>
</dbReference>
<accession>A0AAV8T9U2</accession>
<dbReference type="GO" id="GO:0005634">
    <property type="term" value="C:nucleus"/>
    <property type="evidence" value="ECO:0007669"/>
    <property type="project" value="UniProtKB-SubCell"/>
</dbReference>
<dbReference type="AlphaFoldDB" id="A0AAV8T9U2"/>
<evidence type="ECO:0000256" key="2">
    <source>
        <dbReference type="ARBA" id="ARBA00023125"/>
    </source>
</evidence>
<proteinExistence type="predicted"/>
<keyword evidence="2" id="KW-0238">DNA-binding</keyword>
<dbReference type="Gene3D" id="1.20.5.170">
    <property type="match status" value="1"/>
</dbReference>
<evidence type="ECO:0000313" key="7">
    <source>
        <dbReference type="Proteomes" id="UP001159364"/>
    </source>
</evidence>
<name>A0AAV8T9U2_9ROSI</name>
<feature type="domain" description="BZIP" evidence="5">
    <location>
        <begin position="238"/>
        <end position="282"/>
    </location>
</feature>
<organism evidence="6 7">
    <name type="scientific">Erythroxylum novogranatense</name>
    <dbReference type="NCBI Taxonomy" id="1862640"/>
    <lineage>
        <taxon>Eukaryota</taxon>
        <taxon>Viridiplantae</taxon>
        <taxon>Streptophyta</taxon>
        <taxon>Embryophyta</taxon>
        <taxon>Tracheophyta</taxon>
        <taxon>Spermatophyta</taxon>
        <taxon>Magnoliopsida</taxon>
        <taxon>eudicotyledons</taxon>
        <taxon>Gunneridae</taxon>
        <taxon>Pentapetalae</taxon>
        <taxon>rosids</taxon>
        <taxon>fabids</taxon>
        <taxon>Malpighiales</taxon>
        <taxon>Erythroxylaceae</taxon>
        <taxon>Erythroxylum</taxon>
    </lineage>
</organism>
<dbReference type="CDD" id="cd14707">
    <property type="entry name" value="bZIP_plant_BZIP46"/>
    <property type="match status" value="1"/>
</dbReference>
<dbReference type="Pfam" id="PF00170">
    <property type="entry name" value="bZIP_1"/>
    <property type="match status" value="1"/>
</dbReference>
<dbReference type="EMBL" id="JAIWQS010000006">
    <property type="protein sequence ID" value="KAJ8762975.1"/>
    <property type="molecule type" value="Genomic_DNA"/>
</dbReference>
<keyword evidence="3" id="KW-0539">Nucleus</keyword>
<evidence type="ECO:0000259" key="5">
    <source>
        <dbReference type="PROSITE" id="PS50217"/>
    </source>
</evidence>
<feature type="region of interest" description="Disordered" evidence="4">
    <location>
        <begin position="51"/>
        <end position="74"/>
    </location>
</feature>